<dbReference type="GO" id="GO:0005886">
    <property type="term" value="C:plasma membrane"/>
    <property type="evidence" value="ECO:0007669"/>
    <property type="project" value="UniProtKB-SubCell"/>
</dbReference>
<dbReference type="Proteomes" id="UP000886814">
    <property type="component" value="Unassembled WGS sequence"/>
</dbReference>
<keyword evidence="3 6" id="KW-0812">Transmembrane</keyword>
<evidence type="ECO:0000256" key="5">
    <source>
        <dbReference type="ARBA" id="ARBA00023136"/>
    </source>
</evidence>
<evidence type="ECO:0000256" key="4">
    <source>
        <dbReference type="ARBA" id="ARBA00022989"/>
    </source>
</evidence>
<dbReference type="EMBL" id="DXIQ01000007">
    <property type="protein sequence ID" value="HIV37599.1"/>
    <property type="molecule type" value="Genomic_DNA"/>
</dbReference>
<keyword evidence="4 6" id="KW-1133">Transmembrane helix</keyword>
<evidence type="ECO:0000256" key="6">
    <source>
        <dbReference type="SAM" id="Phobius"/>
    </source>
</evidence>
<feature type="transmembrane region" description="Helical" evidence="6">
    <location>
        <begin position="62"/>
        <end position="81"/>
    </location>
</feature>
<feature type="transmembrane region" description="Helical" evidence="6">
    <location>
        <begin position="93"/>
        <end position="110"/>
    </location>
</feature>
<reference evidence="8" key="2">
    <citation type="submission" date="2021-04" db="EMBL/GenBank/DDBJ databases">
        <authorList>
            <person name="Gilroy R."/>
        </authorList>
    </citation>
    <scope>NUCLEOTIDE SEQUENCE</scope>
    <source>
        <strain evidence="8">CHK195-9823</strain>
    </source>
</reference>
<protein>
    <submittedName>
        <fullName evidence="8">YitT family protein</fullName>
    </submittedName>
</protein>
<reference evidence="8" key="1">
    <citation type="journal article" date="2021" name="PeerJ">
        <title>Extensive microbial diversity within the chicken gut microbiome revealed by metagenomics and culture.</title>
        <authorList>
            <person name="Gilroy R."/>
            <person name="Ravi A."/>
            <person name="Getino M."/>
            <person name="Pursley I."/>
            <person name="Horton D.L."/>
            <person name="Alikhan N.F."/>
            <person name="Baker D."/>
            <person name="Gharbi K."/>
            <person name="Hall N."/>
            <person name="Watson M."/>
            <person name="Adriaenssens E.M."/>
            <person name="Foster-Nyarko E."/>
            <person name="Jarju S."/>
            <person name="Secka A."/>
            <person name="Antonio M."/>
            <person name="Oren A."/>
            <person name="Chaudhuri R.R."/>
            <person name="La Ragione R."/>
            <person name="Hildebrand F."/>
            <person name="Pallen M.J."/>
        </authorList>
    </citation>
    <scope>NUCLEOTIDE SEQUENCE</scope>
    <source>
        <strain evidence="8">CHK195-9823</strain>
    </source>
</reference>
<evidence type="ECO:0000313" key="8">
    <source>
        <dbReference type="EMBL" id="HIV37599.1"/>
    </source>
</evidence>
<dbReference type="Pfam" id="PF02588">
    <property type="entry name" value="YitT_membrane"/>
    <property type="match status" value="1"/>
</dbReference>
<comment type="subcellular location">
    <subcellularLocation>
        <location evidence="1">Cell membrane</location>
        <topology evidence="1">Multi-pass membrane protein</topology>
    </subcellularLocation>
</comment>
<dbReference type="Gene3D" id="3.30.70.120">
    <property type="match status" value="1"/>
</dbReference>
<dbReference type="AlphaFoldDB" id="A0A9D1PBN8"/>
<dbReference type="PANTHER" id="PTHR33545:SF5">
    <property type="entry name" value="UPF0750 MEMBRANE PROTEIN YITT"/>
    <property type="match status" value="1"/>
</dbReference>
<proteinExistence type="predicted"/>
<evidence type="ECO:0000256" key="3">
    <source>
        <dbReference type="ARBA" id="ARBA00022692"/>
    </source>
</evidence>
<dbReference type="InterPro" id="IPR051461">
    <property type="entry name" value="UPF0750_membrane"/>
</dbReference>
<accession>A0A9D1PBN8</accession>
<organism evidence="8 9">
    <name type="scientific">Candidatus Blautia stercorigallinarum</name>
    <dbReference type="NCBI Taxonomy" id="2838501"/>
    <lineage>
        <taxon>Bacteria</taxon>
        <taxon>Bacillati</taxon>
        <taxon>Bacillota</taxon>
        <taxon>Clostridia</taxon>
        <taxon>Lachnospirales</taxon>
        <taxon>Lachnospiraceae</taxon>
        <taxon>Blautia</taxon>
    </lineage>
</organism>
<dbReference type="InterPro" id="IPR015867">
    <property type="entry name" value="N-reg_PII/ATP_PRibTrfase_C"/>
</dbReference>
<sequence>MQKFLNHKSFYIKKWSLDILVDILGGILIALGTYNFAALAQFPMAGLNGIALIFYHLFGFPIGRTALLLNIPIALFCFPILGRQYFFRSVRTIFITSVIMDYLAPMFPVYDGDRMLAAICAGVLSGLGYALIYMRESSTGGADFVMLSIKAKKPHLSLGKIAFVMDGMIVFLGTLMVSKDIDSLIYGMIIAFLLSVVVDKVMYGIDAGKMTLIVTDRAQEIADMIDQVTGRGCTFLKGEGSFSKEEKAVVMCACNNKQMYSIRSSVKKIDPKAFIIIVESNEVVGEGFKSH</sequence>
<evidence type="ECO:0000313" key="9">
    <source>
        <dbReference type="Proteomes" id="UP000886814"/>
    </source>
</evidence>
<keyword evidence="2" id="KW-1003">Cell membrane</keyword>
<evidence type="ECO:0000256" key="1">
    <source>
        <dbReference type="ARBA" id="ARBA00004651"/>
    </source>
</evidence>
<keyword evidence="5 6" id="KW-0472">Membrane</keyword>
<dbReference type="Pfam" id="PF10035">
    <property type="entry name" value="DUF2179"/>
    <property type="match status" value="1"/>
</dbReference>
<feature type="transmembrane region" description="Helical" evidence="6">
    <location>
        <begin position="116"/>
        <end position="134"/>
    </location>
</feature>
<dbReference type="PIRSF" id="PIRSF006483">
    <property type="entry name" value="Membrane_protein_YitT"/>
    <property type="match status" value="1"/>
</dbReference>
<feature type="transmembrane region" description="Helical" evidence="6">
    <location>
        <begin position="155"/>
        <end position="177"/>
    </location>
</feature>
<feature type="transmembrane region" description="Helical" evidence="6">
    <location>
        <begin position="20"/>
        <end position="42"/>
    </location>
</feature>
<feature type="domain" description="DUF2179" evidence="7">
    <location>
        <begin position="231"/>
        <end position="285"/>
    </location>
</feature>
<comment type="caution">
    <text evidence="8">The sequence shown here is derived from an EMBL/GenBank/DDBJ whole genome shotgun (WGS) entry which is preliminary data.</text>
</comment>
<feature type="transmembrane region" description="Helical" evidence="6">
    <location>
        <begin position="183"/>
        <end position="203"/>
    </location>
</feature>
<dbReference type="InterPro" id="IPR003740">
    <property type="entry name" value="YitT"/>
</dbReference>
<evidence type="ECO:0000256" key="2">
    <source>
        <dbReference type="ARBA" id="ARBA00022475"/>
    </source>
</evidence>
<dbReference type="PANTHER" id="PTHR33545">
    <property type="entry name" value="UPF0750 MEMBRANE PROTEIN YITT-RELATED"/>
    <property type="match status" value="1"/>
</dbReference>
<evidence type="ECO:0000259" key="7">
    <source>
        <dbReference type="Pfam" id="PF10035"/>
    </source>
</evidence>
<dbReference type="InterPro" id="IPR019264">
    <property type="entry name" value="DUF2179"/>
</dbReference>
<dbReference type="CDD" id="cd16380">
    <property type="entry name" value="YitT_C"/>
    <property type="match status" value="1"/>
</dbReference>
<name>A0A9D1PBN8_9FIRM</name>
<gene>
    <name evidence="8" type="ORF">H9747_01145</name>
</gene>